<evidence type="ECO:0000256" key="1">
    <source>
        <dbReference type="ARBA" id="ARBA00022659"/>
    </source>
</evidence>
<feature type="compositionally biased region" description="Polar residues" evidence="13">
    <location>
        <begin position="310"/>
        <end position="330"/>
    </location>
</feature>
<evidence type="ECO:0000256" key="4">
    <source>
        <dbReference type="ARBA" id="ARBA00022801"/>
    </source>
</evidence>
<feature type="compositionally biased region" description="Polar residues" evidence="13">
    <location>
        <begin position="1125"/>
        <end position="1138"/>
    </location>
</feature>
<dbReference type="InterPro" id="IPR002172">
    <property type="entry name" value="LDrepeatLR_classA_rpt"/>
</dbReference>
<dbReference type="PROSITE" id="PS01209">
    <property type="entry name" value="LDLRA_1"/>
    <property type="match status" value="1"/>
</dbReference>
<feature type="disulfide bond" evidence="10">
    <location>
        <begin position="1619"/>
        <end position="1637"/>
    </location>
</feature>
<keyword evidence="6 12" id="KW-0720">Serine protease</keyword>
<reference evidence="17" key="1">
    <citation type="submission" date="2025-08" db="UniProtKB">
        <authorList>
            <consortium name="RefSeq"/>
        </authorList>
    </citation>
    <scope>IDENTIFICATION</scope>
</reference>
<feature type="region of interest" description="Disordered" evidence="13">
    <location>
        <begin position="308"/>
        <end position="361"/>
    </location>
</feature>
<dbReference type="CDD" id="cd00112">
    <property type="entry name" value="LDLa"/>
    <property type="match status" value="7"/>
</dbReference>
<feature type="disulfide bond" evidence="10">
    <location>
        <begin position="1754"/>
        <end position="1769"/>
    </location>
</feature>
<dbReference type="PROSITE" id="PS50240">
    <property type="entry name" value="TRYPSIN_DOM"/>
    <property type="match status" value="2"/>
</dbReference>
<proteinExistence type="predicted"/>
<feature type="region of interest" description="Disordered" evidence="13">
    <location>
        <begin position="1125"/>
        <end position="1154"/>
    </location>
</feature>
<dbReference type="InterPro" id="IPR001190">
    <property type="entry name" value="SRCR"/>
</dbReference>
<dbReference type="Pfam" id="PF00089">
    <property type="entry name" value="Trypsin"/>
    <property type="match status" value="1"/>
</dbReference>
<feature type="domain" description="Peptidase S1" evidence="14">
    <location>
        <begin position="801"/>
        <end position="1027"/>
    </location>
</feature>
<dbReference type="Gene3D" id="2.40.128.620">
    <property type="match status" value="1"/>
</dbReference>
<dbReference type="PROSITE" id="PS50287">
    <property type="entry name" value="SRCR_2"/>
    <property type="match status" value="2"/>
</dbReference>
<keyword evidence="1" id="KW-0768">Sushi</keyword>
<sequence length="1876" mass="209059">MIASHSVYLESNSDKVGIEKISQVAEQPRIDQSCCIVLSDLKNTESDKSNAKSANARDCSNFCGRYKRILLIGAALLIAWDLMRIMLAVTLLLSDVQDTSDRVRQGYFFGKTSLSEVTIDGKSSDWAKLASGGTRSTKETRSKREISRNEQGMCDVSAERCEVLLRSMHKYLETLKSDFSDKGSDVTVFEDILKCLYCRKASKLVTNEKYLPYDHISHSQDSSAVTGFFANTEAEEDVRGSADRPEKMNLTVASLDRTSSDGASLITYEINDINGTDKQPNGSIDSHVAKIQSDVSIMSEEVDNRAAKISRSNAASSNDATEGSATTASWVKTKEKSTDVTGIDGGPAHPSFEGRPENRSTTAAIDSARIQDDRFAKGNAERRTGKNAEGAQRMTSTTWPHLVCFYPVFNKQLGSTFYPGSSDFSSSQNHEFGQSFFPLGFYSPISNNEQARAQPTGVGPTVTLPPMFSLNQQQPTWFSERYFCTYISVPTFPQTPNTLSHFVRSSSGEVKEPSESYSPEHFGVCPLNSHRCAGTGRCILKVKWCDGRADCSDASDETMCSCRDRISRDRLCDGYFDCPHGEDELGCFNCPDDSFSCDDWDRRHNSDNCVPLSQRCDGMEQCQNGKDELDCNILSTSYIDRKDIFTIGYTEGYLHKNVRGRWYPVCSSEPSWAMDACASETGQPATETPKIEMVRPFANDFPGPYLNRSDGQMQLVHSCSDLAVFVKCPPLLCGTRVSQNSLLASTTPSDTTESSYVRRAESDLEEVYLETLKLLDEKYSDVERSKEDGNVDTLVEPQVGVVGGRASQPKAWPFLVAIYKDGDFHCGGVILTEVWILTAAHCMAQYEKHYYEVQAGTLRRFSFSPMAQSRKARSVLIHADFNGNNMQNDIALIMLDERLLFNRWVRQACLPAEWQPTPRSMCVAIGWGATREFGPDLDQLREVEVPILSSCKHTLDRNNATICAGYPYGGYDACQGDSGGPLMCRDPNSQWYVAGVISHGDGCARPDEPGVYTKVSYFLRWIQKQTEESPMLSNQSTPLAKCPGFSCQGKLEKCLPIEKRCDRIVDCLDAEDEVDCVWQMMDSNGRSDGSNEFVEMGERSAGQRTNGTYQRISSQMFARNISATNRAAETTTSKSSNGEEIVRTDEPNEVSSTAGATMTTISSVRSTFTCTSLIQTITIGKRCDKRLDCEDGTDEEGCTCKDYLSNLRATAICDGHLDCDDETDEKNCGMCKEDEFRCGRSGVCIPMTRRCDRKFDCALKEDEIDCFVLTNGEYVEVDSDDRPALNVRGLLARYTNGTWRTECPQSAIRDNDTLTTRIGEKVCRYLGFRSVQSVERVNVNRTKLEVQGRSNNASTDYKTGDGPCSALRIHCRPVLSGSVDSHLIADPDTGSQTYLWPWLAAILVDGRYRCPALLLKPDWLLSNSGCTRDIRLSVNYTTTLVGYSRSYLHVDGPYQQISVVDDIKEVKLSDVSLLHLKTPVKLTRYVLPLFLQEKIYPPGNNDSCVAVGTDEEYATQSVFLQPILEDCDKCHRCFVEATRSECSNNKTRSDWTGTVVCHGQEGWYPAAVFHEKNGPCSFQNTRNLTSIDYVHAYITQILGRLHGKPQSTEAEATCDGIRCNIGWCVSWDRVCDGVADCRDAVDEMDEMCDKAQRVYNNDIDRKCAKTRLRCGNGECMPKNTFCDGKVDCSDGTDEPISCTCAEYLKLTAPERLCDGVRHCLDKTDESPDVCRCTETSFKCDIEGNSTCIPQDFVCDGDQDCPNGRDEKQCRKLRESTADKPGTGEVMQRSYGVWHSQCFPVVVTSAEANTACREIGYTNGTIDREDRAWNEPVVPSRDDFYTIRVNLETWVTMRDDKPLIDLVRPEDPCYRLFVKCA</sequence>
<evidence type="ECO:0000256" key="2">
    <source>
        <dbReference type="ARBA" id="ARBA00022670"/>
    </source>
</evidence>
<evidence type="ECO:0000256" key="7">
    <source>
        <dbReference type="ARBA" id="ARBA00023157"/>
    </source>
</evidence>
<dbReference type="GO" id="GO:0004252">
    <property type="term" value="F:serine-type endopeptidase activity"/>
    <property type="evidence" value="ECO:0007669"/>
    <property type="project" value="InterPro"/>
</dbReference>
<evidence type="ECO:0000259" key="15">
    <source>
        <dbReference type="PROSITE" id="PS50287"/>
    </source>
</evidence>
<evidence type="ECO:0000256" key="5">
    <source>
        <dbReference type="ARBA" id="ARBA00022820"/>
    </source>
</evidence>
<dbReference type="InterPro" id="IPR036055">
    <property type="entry name" value="LDL_receptor-like_sf"/>
</dbReference>
<evidence type="ECO:0000256" key="6">
    <source>
        <dbReference type="ARBA" id="ARBA00022825"/>
    </source>
</evidence>
<organism evidence="16 17">
    <name type="scientific">Dinoponera quadriceps</name>
    <name type="common">South American ant</name>
    <dbReference type="NCBI Taxonomy" id="609295"/>
    <lineage>
        <taxon>Eukaryota</taxon>
        <taxon>Metazoa</taxon>
        <taxon>Ecdysozoa</taxon>
        <taxon>Arthropoda</taxon>
        <taxon>Hexapoda</taxon>
        <taxon>Insecta</taxon>
        <taxon>Pterygota</taxon>
        <taxon>Neoptera</taxon>
        <taxon>Endopterygota</taxon>
        <taxon>Hymenoptera</taxon>
        <taxon>Apocrita</taxon>
        <taxon>Aculeata</taxon>
        <taxon>Formicoidea</taxon>
        <taxon>Formicidae</taxon>
        <taxon>Ponerinae</taxon>
        <taxon>Ponerini</taxon>
        <taxon>Dinoponera</taxon>
    </lineage>
</organism>
<dbReference type="SUPFAM" id="SSF57424">
    <property type="entry name" value="LDL receptor-like module"/>
    <property type="match status" value="7"/>
</dbReference>
<dbReference type="FunFam" id="2.40.10.10:FF:000120">
    <property type="entry name" value="Putative serine protease"/>
    <property type="match status" value="1"/>
</dbReference>
<dbReference type="InterPro" id="IPR043504">
    <property type="entry name" value="Peptidase_S1_PA_chymotrypsin"/>
</dbReference>
<dbReference type="InterPro" id="IPR023415">
    <property type="entry name" value="LDLR_class-A_CS"/>
</dbReference>
<dbReference type="OrthoDB" id="10016557at2759"/>
<evidence type="ECO:0000256" key="3">
    <source>
        <dbReference type="ARBA" id="ARBA00022729"/>
    </source>
</evidence>
<dbReference type="CTD" id="38738"/>
<keyword evidence="2 12" id="KW-0645">Protease</keyword>
<evidence type="ECO:0000313" key="16">
    <source>
        <dbReference type="Proteomes" id="UP000515204"/>
    </source>
</evidence>
<dbReference type="PRINTS" id="PR00261">
    <property type="entry name" value="LDLRECEPTOR"/>
</dbReference>
<dbReference type="GeneID" id="106744958"/>
<protein>
    <recommendedName>
        <fullName evidence="9">limulus clotting factor C</fullName>
        <ecNumber evidence="9">3.4.21.84</ecNumber>
    </recommendedName>
</protein>
<dbReference type="CDD" id="cd00190">
    <property type="entry name" value="Tryp_SPc"/>
    <property type="match status" value="1"/>
</dbReference>
<dbReference type="RefSeq" id="XP_014475627.1">
    <property type="nucleotide sequence ID" value="XM_014620141.1"/>
</dbReference>
<feature type="domain" description="Peptidase S1" evidence="14">
    <location>
        <begin position="1374"/>
        <end position="1855"/>
    </location>
</feature>
<keyword evidence="16" id="KW-1185">Reference proteome</keyword>
<comment type="caution">
    <text evidence="11">Lacks conserved residue(s) required for the propagation of feature annotation.</text>
</comment>
<keyword evidence="5" id="KW-0353">Hemolymph clotting</keyword>
<feature type="disulfide bond" evidence="10">
    <location>
        <begin position="1663"/>
        <end position="1675"/>
    </location>
</feature>
<dbReference type="SMART" id="SM00020">
    <property type="entry name" value="Tryp_SPc"/>
    <property type="match status" value="1"/>
</dbReference>
<dbReference type="SMART" id="SM00192">
    <property type="entry name" value="LDLa"/>
    <property type="match status" value="9"/>
</dbReference>
<name>A0A6P3XBH8_DINQU</name>
<dbReference type="InterPro" id="IPR033116">
    <property type="entry name" value="TRYPSIN_SER"/>
</dbReference>
<dbReference type="Proteomes" id="UP000515204">
    <property type="component" value="Unplaced"/>
</dbReference>
<accession>A0A6P3XBH8</accession>
<dbReference type="InterPro" id="IPR001254">
    <property type="entry name" value="Trypsin_dom"/>
</dbReference>
<feature type="domain" description="SRCR" evidence="15">
    <location>
        <begin position="1267"/>
        <end position="1372"/>
    </location>
</feature>
<feature type="disulfide bond" evidence="10">
    <location>
        <begin position="1213"/>
        <end position="1228"/>
    </location>
</feature>
<dbReference type="PANTHER" id="PTHR24252">
    <property type="entry name" value="ACROSIN-RELATED"/>
    <property type="match status" value="1"/>
</dbReference>
<evidence type="ECO:0000259" key="14">
    <source>
        <dbReference type="PROSITE" id="PS50240"/>
    </source>
</evidence>
<feature type="disulfide bond" evidence="10">
    <location>
        <begin position="545"/>
        <end position="560"/>
    </location>
</feature>
<evidence type="ECO:0000256" key="12">
    <source>
        <dbReference type="RuleBase" id="RU363034"/>
    </source>
</evidence>
<evidence type="ECO:0000313" key="17">
    <source>
        <dbReference type="RefSeq" id="XP_014475627.1"/>
    </source>
</evidence>
<feature type="disulfide bond" evidence="10">
    <location>
        <begin position="1670"/>
        <end position="1688"/>
    </location>
</feature>
<dbReference type="InterPro" id="IPR015420">
    <property type="entry name" value="Peptidase_S1A_nudel"/>
</dbReference>
<evidence type="ECO:0000256" key="8">
    <source>
        <dbReference type="ARBA" id="ARBA00052079"/>
    </source>
</evidence>
<feature type="domain" description="SRCR" evidence="15">
    <location>
        <begin position="1770"/>
        <end position="1815"/>
    </location>
</feature>
<dbReference type="Pfam" id="PF09342">
    <property type="entry name" value="DUF1986"/>
    <property type="match status" value="1"/>
</dbReference>
<dbReference type="EC" id="3.4.21.84" evidence="9"/>
<dbReference type="PROSITE" id="PS00135">
    <property type="entry name" value="TRYPSIN_SER"/>
    <property type="match status" value="1"/>
</dbReference>
<evidence type="ECO:0000256" key="11">
    <source>
        <dbReference type="PROSITE-ProRule" id="PRU00196"/>
    </source>
</evidence>
<dbReference type="InterPro" id="IPR009003">
    <property type="entry name" value="Peptidase_S1_PA"/>
</dbReference>
<feature type="disulfide bond" evidence="10">
    <location>
        <begin position="616"/>
        <end position="631"/>
    </location>
</feature>
<feature type="disulfide bond" evidence="10">
    <location>
        <begin position="1251"/>
        <end position="1266"/>
    </location>
</feature>
<evidence type="ECO:0000256" key="9">
    <source>
        <dbReference type="ARBA" id="ARBA00066707"/>
    </source>
</evidence>
<dbReference type="PROSITE" id="PS50068">
    <property type="entry name" value="LDLRA_2"/>
    <property type="match status" value="8"/>
</dbReference>
<dbReference type="InterPro" id="IPR018114">
    <property type="entry name" value="TRYPSIN_HIS"/>
</dbReference>
<dbReference type="SUPFAM" id="SSF50494">
    <property type="entry name" value="Trypsin-like serine proteases"/>
    <property type="match status" value="2"/>
</dbReference>
<dbReference type="Gene3D" id="2.40.10.10">
    <property type="entry name" value="Trypsin-like serine proteases"/>
    <property type="match status" value="3"/>
</dbReference>
<comment type="catalytic activity">
    <reaction evidence="8">
        <text>Selective cleavage of 103-Arg-|-Ser-104 and 124-Ile-|-Ile-125 bonds in Limulus clotting factor B to form activated factor B. Cleavage of -Pro-Arg-|-Xaa- bonds in synthetic substrates.</text>
        <dbReference type="EC" id="3.4.21.84"/>
    </reaction>
</comment>
<dbReference type="Gene3D" id="4.10.400.10">
    <property type="entry name" value="Low-density Lipoprotein Receptor"/>
    <property type="match status" value="6"/>
</dbReference>
<keyword evidence="7 10" id="KW-1015">Disulfide bond</keyword>
<dbReference type="PROSITE" id="PS00134">
    <property type="entry name" value="TRYPSIN_HIS"/>
    <property type="match status" value="1"/>
</dbReference>
<dbReference type="GO" id="GO:0006508">
    <property type="term" value="P:proteolysis"/>
    <property type="evidence" value="ECO:0007669"/>
    <property type="project" value="UniProtKB-KW"/>
</dbReference>
<feature type="disulfide bond" evidence="10">
    <location>
        <begin position="1042"/>
        <end position="1054"/>
    </location>
</feature>
<dbReference type="GO" id="GO:0042381">
    <property type="term" value="P:hemolymph coagulation"/>
    <property type="evidence" value="ECO:0007669"/>
    <property type="project" value="UniProtKB-KW"/>
</dbReference>
<keyword evidence="4 12" id="KW-0378">Hydrolase</keyword>
<gene>
    <name evidence="17" type="primary">LOC106744958</name>
</gene>
<feature type="disulfide bond" evidence="10">
    <location>
        <begin position="1061"/>
        <end position="1076"/>
    </location>
</feature>
<keyword evidence="3" id="KW-0732">Signal</keyword>
<evidence type="ECO:0000256" key="13">
    <source>
        <dbReference type="SAM" id="MobiDB-lite"/>
    </source>
</evidence>
<dbReference type="GO" id="GO:0016020">
    <property type="term" value="C:membrane"/>
    <property type="evidence" value="ECO:0007669"/>
    <property type="project" value="InterPro"/>
</dbReference>
<dbReference type="Pfam" id="PF00057">
    <property type="entry name" value="Ldl_recept_a"/>
    <property type="match status" value="4"/>
</dbReference>
<evidence type="ECO:0000256" key="10">
    <source>
        <dbReference type="PROSITE-ProRule" id="PRU00124"/>
    </source>
</evidence>
<dbReference type="PANTHER" id="PTHR24252:SF7">
    <property type="entry name" value="HYALIN"/>
    <property type="match status" value="1"/>
</dbReference>
<dbReference type="KEGG" id="dqu:106744958"/>